<sequence>MQKQFILAESLMQVDMGATETSLEENGLACQVRSRKWPKDAGHEVTEEPNGLWKSRSVKKRKLSLLTDCFTREFPSLNLQSGGEQGEEMADDGDLGLAFQNSGSGEGLSEEEADWNQGCSTEDWSAASKLLHIYRHSKKSFQILRNGVQKPKRLAIKQLVDQHPLQNFKMMNISPDEASRVPGPNAELIKYPASFTSADPITSNSGKFMSLQELEERIFAKKRGQPWGKELKAPQPRVPDDSESKSERRMVDLYPDLPVVKSKETEIVAGSLGTWTRNDPSVLRTSEPTRIEQLQEEEGVVPKTWEEKGENEFSLTHRLTQTRISEDPKCKQREQGMCGVAVIDMCPKSVGSDIVEGSLWIELDIPKLRIASPPCTNQQGSQLIEDSEADKDMGAETLMMADFDQPNHTWELSSHGIGKVKESSEMTLQTEKLTKAIWSFNLQKEKLCKWKEFELVAVSPTSLIGQSCKVFWPLDDEWYTGVVGDYNDHTRKHLITYEDSEEEWIILARERVKLKVSAAQRLRLSIATAQQSRDRRERPNPDELAALAVSMEVFEDEPGQGDLVWAKVKGYPMWPAIAMDEEHARACGMEPTSRDSVIAVQFFGSYDHARVDSKNVVLFSKGLLSKYHCRCKRVAFHQGLQEVEMYLKECKLPESMAHIQVDSPGVPGTSGCIDRQRQEVEGDDHDFVGDERKYVIRKSVNSLFTLPLKLGTLVVLSLGQIVRDSEHFHDQHHIWTEGYTAVRKFAIMKEAEVAAVEYKMEVLRNPGMRIIPLFRVTPNNEMPIDGNSPSACWKKILLKLQKAEEKAGRFLSPEQEKRRRIRSGAAMFGFSNPRVSELIQGLPHARMCFKYRGWSDKSPLPPGEVDEDLLPAGYRPVEVQWKHLDRCTVCYLDVEYVDNLLLQCDKCRIIVHMNCYGVLEPPDGKLWLCSLCGADAPKQRPLCCLCPITSGAMKRTTDGRWAHLTCALWMPELSMVDNKRMEPVDGINTIHKERWNLTCSVCRVPYGACIQCADSHCRVAYHPLCARASSLRMEAIEERRRANVETSLRLISYCRKHRRPAKAQHLNNTASQARLACSAYEPVVNASGCARTEPYDAATRRGRREPEALAAALVKRLFVENLPVMVTGCCQKVPEGKEKFKVWSWNLESIKSGSSSTVTTLLDAQRAQQSDDVVLSVSEKFENMRTSMYHRLTFGKSAIHGWGVFTKQIHHANDMVIEYAGEVVRPIVADIREARCYDSLVGAGTYMFRVDDERVVDATHSGSLAHLINHSCEPNCYSRLVAARGKDRIIIFAKRDIAPGEELTYDYRFMSKDEQLICCCGSPSCRGSVNILDDDTESSTTLFLPLSDLAKLALSSPNQSKQ</sequence>
<evidence type="ECO:0000259" key="13">
    <source>
        <dbReference type="PROSITE" id="PS50280"/>
    </source>
</evidence>
<dbReference type="InterPro" id="IPR041956">
    <property type="entry name" value="ATX1/2_ePHD"/>
</dbReference>
<evidence type="ECO:0000256" key="8">
    <source>
        <dbReference type="ARBA" id="ARBA00022853"/>
    </source>
</evidence>
<reference evidence="17" key="1">
    <citation type="submission" date="2024-02" db="EMBL/GenBank/DDBJ databases">
        <authorList>
            <consortium name="ELIXIR-Norway"/>
            <consortium name="Elixir Norway"/>
        </authorList>
    </citation>
    <scope>NUCLEOTIDE SEQUENCE</scope>
</reference>
<feature type="region of interest" description="Disordered" evidence="11">
    <location>
        <begin position="225"/>
        <end position="247"/>
    </location>
</feature>
<dbReference type="CDD" id="cd15494">
    <property type="entry name" value="PHD_ATX1_2_like"/>
    <property type="match status" value="1"/>
</dbReference>
<accession>A0ABP0TWF7</accession>
<dbReference type="Gene3D" id="3.30.40.10">
    <property type="entry name" value="Zinc/RING finger domain, C3HC4 (zinc finger)"/>
    <property type="match status" value="2"/>
</dbReference>
<evidence type="ECO:0000259" key="16">
    <source>
        <dbReference type="PROSITE" id="PS51805"/>
    </source>
</evidence>
<keyword evidence="18" id="KW-1185">Reference proteome</keyword>
<protein>
    <recommendedName>
        <fullName evidence="19">Histone-lysine N-methyltransferase</fullName>
    </recommendedName>
</protein>
<dbReference type="Gene3D" id="3.30.160.360">
    <property type="match status" value="1"/>
</dbReference>
<dbReference type="Pfam" id="PF00856">
    <property type="entry name" value="SET"/>
    <property type="match status" value="1"/>
</dbReference>
<dbReference type="InterPro" id="IPR050701">
    <property type="entry name" value="Histone_Mod_Regulator"/>
</dbReference>
<dbReference type="PROSITE" id="PS50812">
    <property type="entry name" value="PWWP"/>
    <property type="match status" value="1"/>
</dbReference>
<keyword evidence="9" id="KW-0539">Nucleus</keyword>
<dbReference type="SMART" id="SM00293">
    <property type="entry name" value="PWWP"/>
    <property type="match status" value="1"/>
</dbReference>
<dbReference type="InterPro" id="IPR000313">
    <property type="entry name" value="PWWP_dom"/>
</dbReference>
<dbReference type="Pfam" id="PF05965">
    <property type="entry name" value="FYRC"/>
    <property type="match status" value="1"/>
</dbReference>
<dbReference type="InterPro" id="IPR001214">
    <property type="entry name" value="SET_dom"/>
</dbReference>
<dbReference type="Pfam" id="PF13832">
    <property type="entry name" value="zf-HC5HC2H_2"/>
    <property type="match status" value="1"/>
</dbReference>
<dbReference type="InterPro" id="IPR011011">
    <property type="entry name" value="Znf_FYVE_PHD"/>
</dbReference>
<dbReference type="InterPro" id="IPR013083">
    <property type="entry name" value="Znf_RING/FYVE/PHD"/>
</dbReference>
<dbReference type="PROSITE" id="PS50016">
    <property type="entry name" value="ZF_PHD_2"/>
    <property type="match status" value="1"/>
</dbReference>
<feature type="domain" description="PWWP" evidence="14">
    <location>
        <begin position="560"/>
        <end position="622"/>
    </location>
</feature>
<dbReference type="PROSITE" id="PS51805">
    <property type="entry name" value="EPHD"/>
    <property type="match status" value="1"/>
</dbReference>
<dbReference type="InterPro" id="IPR019787">
    <property type="entry name" value="Znf_PHD-finger"/>
</dbReference>
<feature type="domain" description="SET" evidence="13">
    <location>
        <begin position="1190"/>
        <end position="1308"/>
    </location>
</feature>
<dbReference type="PROSITE" id="PS51543">
    <property type="entry name" value="FYRC"/>
    <property type="match status" value="1"/>
</dbReference>
<keyword evidence="8" id="KW-0156">Chromatin regulator</keyword>
<name>A0ABP0TWF7_9BRYO</name>
<evidence type="ECO:0000313" key="17">
    <source>
        <dbReference type="EMBL" id="CAK9206691.1"/>
    </source>
</evidence>
<dbReference type="CDD" id="cd10518">
    <property type="entry name" value="SET_SETD1-like"/>
    <property type="match status" value="1"/>
</dbReference>
<evidence type="ECO:0000256" key="9">
    <source>
        <dbReference type="ARBA" id="ARBA00023242"/>
    </source>
</evidence>
<dbReference type="Pfam" id="PF13831">
    <property type="entry name" value="PHD_2"/>
    <property type="match status" value="1"/>
</dbReference>
<evidence type="ECO:0000256" key="10">
    <source>
        <dbReference type="PROSITE-ProRule" id="PRU00146"/>
    </source>
</evidence>
<proteinExistence type="predicted"/>
<dbReference type="SUPFAM" id="SSF63748">
    <property type="entry name" value="Tudor/PWWP/MBT"/>
    <property type="match status" value="2"/>
</dbReference>
<dbReference type="CDD" id="cd15662">
    <property type="entry name" value="ePHD_ATX1_2_like"/>
    <property type="match status" value="1"/>
</dbReference>
<dbReference type="PROSITE" id="PS51542">
    <property type="entry name" value="FYRN"/>
    <property type="match status" value="1"/>
</dbReference>
<dbReference type="Pfam" id="PF05964">
    <property type="entry name" value="FYRN"/>
    <property type="match status" value="1"/>
</dbReference>
<dbReference type="InterPro" id="IPR046341">
    <property type="entry name" value="SET_dom_sf"/>
</dbReference>
<evidence type="ECO:0000256" key="7">
    <source>
        <dbReference type="ARBA" id="ARBA00022833"/>
    </source>
</evidence>
<evidence type="ECO:0000256" key="11">
    <source>
        <dbReference type="SAM" id="MobiDB-lite"/>
    </source>
</evidence>
<dbReference type="CDD" id="cd20142">
    <property type="entry name" value="PWWP_AtATX1-like"/>
    <property type="match status" value="1"/>
</dbReference>
<keyword evidence="2" id="KW-0489">Methyltransferase</keyword>
<dbReference type="PROSITE" id="PS01359">
    <property type="entry name" value="ZF_PHD_1"/>
    <property type="match status" value="1"/>
</dbReference>
<keyword evidence="4" id="KW-0949">S-adenosyl-L-methionine</keyword>
<dbReference type="Gene3D" id="2.30.30.140">
    <property type="match status" value="2"/>
</dbReference>
<evidence type="ECO:0000313" key="18">
    <source>
        <dbReference type="Proteomes" id="UP001497512"/>
    </source>
</evidence>
<dbReference type="InterPro" id="IPR003888">
    <property type="entry name" value="FYrich_N"/>
</dbReference>
<keyword evidence="7" id="KW-0862">Zinc</keyword>
<dbReference type="SMART" id="SM00541">
    <property type="entry name" value="FYRN"/>
    <property type="match status" value="1"/>
</dbReference>
<comment type="subcellular location">
    <subcellularLocation>
        <location evidence="1">Nucleus</location>
    </subcellularLocation>
</comment>
<evidence type="ECO:0000259" key="12">
    <source>
        <dbReference type="PROSITE" id="PS50016"/>
    </source>
</evidence>
<evidence type="ECO:0000259" key="15">
    <source>
        <dbReference type="PROSITE" id="PS50868"/>
    </source>
</evidence>
<dbReference type="EMBL" id="OZ019907">
    <property type="protein sequence ID" value="CAK9206691.1"/>
    <property type="molecule type" value="Genomic_DNA"/>
</dbReference>
<keyword evidence="6 10" id="KW-0863">Zinc-finger</keyword>
<evidence type="ECO:0000256" key="2">
    <source>
        <dbReference type="ARBA" id="ARBA00022603"/>
    </source>
</evidence>
<dbReference type="SMART" id="SM00249">
    <property type="entry name" value="PHD"/>
    <property type="match status" value="2"/>
</dbReference>
<dbReference type="PANTHER" id="PTHR13793:SF140">
    <property type="entry name" value="HISTONE-LYSINE N-METHYLTRANSFERASE ATX2"/>
    <property type="match status" value="1"/>
</dbReference>
<dbReference type="InterPro" id="IPR034732">
    <property type="entry name" value="EPHD"/>
</dbReference>
<keyword evidence="3" id="KW-0808">Transferase</keyword>
<dbReference type="SMART" id="SM00317">
    <property type="entry name" value="SET"/>
    <property type="match status" value="1"/>
</dbReference>
<dbReference type="PANTHER" id="PTHR13793">
    <property type="entry name" value="PHD FINGER PROTEINS"/>
    <property type="match status" value="1"/>
</dbReference>
<dbReference type="SUPFAM" id="SSF57903">
    <property type="entry name" value="FYVE/PHD zinc finger"/>
    <property type="match status" value="1"/>
</dbReference>
<evidence type="ECO:0000256" key="4">
    <source>
        <dbReference type="ARBA" id="ARBA00022691"/>
    </source>
</evidence>
<dbReference type="InterPro" id="IPR003889">
    <property type="entry name" value="FYrich_C"/>
</dbReference>
<dbReference type="SMART" id="SM00542">
    <property type="entry name" value="FYRC"/>
    <property type="match status" value="1"/>
</dbReference>
<evidence type="ECO:0000256" key="5">
    <source>
        <dbReference type="ARBA" id="ARBA00022723"/>
    </source>
</evidence>
<evidence type="ECO:0000256" key="3">
    <source>
        <dbReference type="ARBA" id="ARBA00022679"/>
    </source>
</evidence>
<dbReference type="InterPro" id="IPR042010">
    <property type="entry name" value="ATX1/2_PHD"/>
</dbReference>
<dbReference type="PROSITE" id="PS50280">
    <property type="entry name" value="SET"/>
    <property type="match status" value="1"/>
</dbReference>
<feature type="compositionally biased region" description="Basic and acidic residues" evidence="11">
    <location>
        <begin position="238"/>
        <end position="247"/>
    </location>
</feature>
<organism evidence="17 18">
    <name type="scientific">Sphagnum troendelagicum</name>
    <dbReference type="NCBI Taxonomy" id="128251"/>
    <lineage>
        <taxon>Eukaryota</taxon>
        <taxon>Viridiplantae</taxon>
        <taxon>Streptophyta</taxon>
        <taxon>Embryophyta</taxon>
        <taxon>Bryophyta</taxon>
        <taxon>Sphagnophytina</taxon>
        <taxon>Sphagnopsida</taxon>
        <taxon>Sphagnales</taxon>
        <taxon>Sphagnaceae</taxon>
        <taxon>Sphagnum</taxon>
    </lineage>
</organism>
<gene>
    <name evidence="17" type="ORF">CSSPTR1EN2_LOCUS8475</name>
</gene>
<evidence type="ECO:0000256" key="6">
    <source>
        <dbReference type="ARBA" id="ARBA00022771"/>
    </source>
</evidence>
<dbReference type="InterPro" id="IPR019786">
    <property type="entry name" value="Zinc_finger_PHD-type_CS"/>
</dbReference>
<dbReference type="PROSITE" id="PS50868">
    <property type="entry name" value="POST_SET"/>
    <property type="match status" value="1"/>
</dbReference>
<dbReference type="Gene3D" id="2.170.270.10">
    <property type="entry name" value="SET domain"/>
    <property type="match status" value="1"/>
</dbReference>
<dbReference type="CDD" id="cd20404">
    <property type="entry name" value="Tudor_Agenet_AtEML-like"/>
    <property type="match status" value="1"/>
</dbReference>
<dbReference type="Proteomes" id="UP001497512">
    <property type="component" value="Chromosome 15"/>
</dbReference>
<dbReference type="SUPFAM" id="SSF82199">
    <property type="entry name" value="SET domain"/>
    <property type="match status" value="1"/>
</dbReference>
<evidence type="ECO:0000259" key="14">
    <source>
        <dbReference type="PROSITE" id="PS50812"/>
    </source>
</evidence>
<dbReference type="InterPro" id="IPR003616">
    <property type="entry name" value="Post-SET_dom"/>
</dbReference>
<dbReference type="Pfam" id="PF00855">
    <property type="entry name" value="PWWP"/>
    <property type="match status" value="1"/>
</dbReference>
<feature type="domain" description="PHD-type" evidence="16">
    <location>
        <begin position="940"/>
        <end position="1058"/>
    </location>
</feature>
<feature type="domain" description="PHD-type" evidence="12">
    <location>
        <begin position="884"/>
        <end position="935"/>
    </location>
</feature>
<evidence type="ECO:0000256" key="1">
    <source>
        <dbReference type="ARBA" id="ARBA00004123"/>
    </source>
</evidence>
<dbReference type="InterPro" id="IPR001965">
    <property type="entry name" value="Znf_PHD"/>
</dbReference>
<evidence type="ECO:0008006" key="19">
    <source>
        <dbReference type="Google" id="ProtNLM"/>
    </source>
</evidence>
<feature type="domain" description="Post-SET" evidence="15">
    <location>
        <begin position="1314"/>
        <end position="1330"/>
    </location>
</feature>
<keyword evidence="5" id="KW-0479">Metal-binding</keyword>